<dbReference type="CDD" id="cd24048">
    <property type="entry name" value="ASKHA_NBD_FtsA"/>
    <property type="match status" value="1"/>
</dbReference>
<dbReference type="InterPro" id="IPR050696">
    <property type="entry name" value="FtsA/MreB"/>
</dbReference>
<feature type="domain" description="SHS2" evidence="7">
    <location>
        <begin position="7"/>
        <end position="200"/>
    </location>
</feature>
<dbReference type="Pfam" id="PF14450">
    <property type="entry name" value="FtsA"/>
    <property type="match status" value="1"/>
</dbReference>
<comment type="function">
    <text evidence="5 6">Cell division protein that is involved in the assembly of the Z ring. May serve as a membrane anchor for the Z ring.</text>
</comment>
<comment type="similarity">
    <text evidence="5 6">Belongs to the FtsA/MreB family.</text>
</comment>
<reference evidence="8 9" key="1">
    <citation type="journal article" date="2015" name="Nature">
        <title>rRNA introns, odd ribosomes, and small enigmatic genomes across a large radiation of phyla.</title>
        <authorList>
            <person name="Brown C.T."/>
            <person name="Hug L.A."/>
            <person name="Thomas B.C."/>
            <person name="Sharon I."/>
            <person name="Castelle C.J."/>
            <person name="Singh A."/>
            <person name="Wilkins M.J."/>
            <person name="Williams K.H."/>
            <person name="Banfield J.F."/>
        </authorList>
    </citation>
    <scope>NUCLEOTIDE SEQUENCE [LARGE SCALE GENOMIC DNA]</scope>
</reference>
<dbReference type="InterPro" id="IPR003494">
    <property type="entry name" value="SHS2_FtsA"/>
</dbReference>
<evidence type="ECO:0000256" key="3">
    <source>
        <dbReference type="ARBA" id="ARBA00023136"/>
    </source>
</evidence>
<dbReference type="InterPro" id="IPR020823">
    <property type="entry name" value="Cell_div_FtsA"/>
</dbReference>
<evidence type="ECO:0000256" key="1">
    <source>
        <dbReference type="ARBA" id="ARBA00022475"/>
    </source>
</evidence>
<dbReference type="NCBIfam" id="TIGR01174">
    <property type="entry name" value="ftsA"/>
    <property type="match status" value="1"/>
</dbReference>
<evidence type="ECO:0000256" key="5">
    <source>
        <dbReference type="HAMAP-Rule" id="MF_02033"/>
    </source>
</evidence>
<comment type="subcellular location">
    <subcellularLocation>
        <location evidence="5">Cell membrane</location>
        <topology evidence="5">Peripheral membrane protein</topology>
        <orientation evidence="5">Cytoplasmic side</orientation>
    </subcellularLocation>
    <text evidence="5">Localizes to the Z ring in an FtsZ-dependent manner. Targeted to the membrane through a conserved C-terminal amphipathic helix.</text>
</comment>
<dbReference type="SMART" id="SM00842">
    <property type="entry name" value="FtsA"/>
    <property type="match status" value="1"/>
</dbReference>
<keyword evidence="3 5" id="KW-0472">Membrane</keyword>
<comment type="caution">
    <text evidence="8">The sequence shown here is derived from an EMBL/GenBank/DDBJ whole genome shotgun (WGS) entry which is preliminary data.</text>
</comment>
<dbReference type="Gene3D" id="3.30.420.40">
    <property type="match status" value="2"/>
</dbReference>
<dbReference type="InterPro" id="IPR043129">
    <property type="entry name" value="ATPase_NBD"/>
</dbReference>
<dbReference type="PATRIC" id="fig|1618561.3.peg.881"/>
<dbReference type="Proteomes" id="UP000033995">
    <property type="component" value="Unassembled WGS sequence"/>
</dbReference>
<dbReference type="GO" id="GO:0043093">
    <property type="term" value="P:FtsZ-dependent cytokinesis"/>
    <property type="evidence" value="ECO:0007669"/>
    <property type="project" value="UniProtKB-UniRule"/>
</dbReference>
<protein>
    <recommendedName>
        <fullName evidence="5 6">Cell division protein FtsA</fullName>
    </recommendedName>
</protein>
<keyword evidence="1 5" id="KW-1003">Cell membrane</keyword>
<accession>A0A0F9ZRD2</accession>
<dbReference type="AlphaFoldDB" id="A0A0F9ZRD2"/>
<evidence type="ECO:0000256" key="4">
    <source>
        <dbReference type="ARBA" id="ARBA00023306"/>
    </source>
</evidence>
<evidence type="ECO:0000313" key="9">
    <source>
        <dbReference type="Proteomes" id="UP000033995"/>
    </source>
</evidence>
<gene>
    <name evidence="5" type="primary">ftsA</name>
    <name evidence="8" type="ORF">UR38_C0009G0021</name>
</gene>
<dbReference type="GO" id="GO:0009898">
    <property type="term" value="C:cytoplasmic side of plasma membrane"/>
    <property type="evidence" value="ECO:0007669"/>
    <property type="project" value="UniProtKB-UniRule"/>
</dbReference>
<dbReference type="SUPFAM" id="SSF53067">
    <property type="entry name" value="Actin-like ATPase domain"/>
    <property type="match status" value="2"/>
</dbReference>
<evidence type="ECO:0000313" key="8">
    <source>
        <dbReference type="EMBL" id="KKP46664.1"/>
    </source>
</evidence>
<evidence type="ECO:0000259" key="7">
    <source>
        <dbReference type="SMART" id="SM00842"/>
    </source>
</evidence>
<dbReference type="Gene3D" id="3.30.1490.110">
    <property type="match status" value="1"/>
</dbReference>
<dbReference type="PIRSF" id="PIRSF003101">
    <property type="entry name" value="FtsA"/>
    <property type="match status" value="1"/>
</dbReference>
<dbReference type="Pfam" id="PF02491">
    <property type="entry name" value="SHS2_FTSA"/>
    <property type="match status" value="1"/>
</dbReference>
<keyword evidence="2 5" id="KW-0132">Cell division</keyword>
<keyword evidence="4 5" id="KW-0131">Cell cycle</keyword>
<organism evidence="8 9">
    <name type="scientific">Candidatus Woesebacteria bacterium GW2011_GWA2_33_28</name>
    <dbReference type="NCBI Taxonomy" id="1618561"/>
    <lineage>
        <taxon>Bacteria</taxon>
        <taxon>Candidatus Woeseibacteriota</taxon>
    </lineage>
</organism>
<proteinExistence type="inferred from homology"/>
<evidence type="ECO:0000256" key="6">
    <source>
        <dbReference type="PIRNR" id="PIRNR003101"/>
    </source>
</evidence>
<dbReference type="HAMAP" id="MF_02033">
    <property type="entry name" value="FtsA"/>
    <property type="match status" value="1"/>
</dbReference>
<dbReference type="GO" id="GO:0032153">
    <property type="term" value="C:cell division site"/>
    <property type="evidence" value="ECO:0007669"/>
    <property type="project" value="UniProtKB-UniRule"/>
</dbReference>
<evidence type="ECO:0000256" key="2">
    <source>
        <dbReference type="ARBA" id="ARBA00022618"/>
    </source>
</evidence>
<dbReference type="EMBL" id="LBOZ01000009">
    <property type="protein sequence ID" value="KKP46664.1"/>
    <property type="molecule type" value="Genomic_DNA"/>
</dbReference>
<comment type="subunit">
    <text evidence="5">Self-interacts. Interacts with FtsZ.</text>
</comment>
<dbReference type="PANTHER" id="PTHR32432:SF4">
    <property type="entry name" value="CELL DIVISION PROTEIN FTSA"/>
    <property type="match status" value="1"/>
</dbReference>
<sequence length="422" mass="44296">MNRNKIIAGIELGSSKTTVIVAQVSQDVATFVKSINVIGVSSSESRGIKKGQIVNIEESVESAITAIEGAERMAGHNLVDAYVSLGGAHIHSQNSHGVVAISGPNGEIVDGDVDRSLEAASAISLPASREIVHVLPREFIVDGESGVKDPIGMTGVRLEVETHVVTASSAAIKNLTKTLTDAGIKINDLVFSGLASSYSVLTETEKELGCCLIDIGAGTTSVVAYVDGSLAYSGVIPVGAKNVTNDIAIGLRVSLDSAEKIKLYLSQTKKIGKDVSDEMDLNSIGVSEVTKVSKKTLVEGIIRPRLNEIFTMVRLELEREKIINRIPSGAIVTGGGAKTVGVGDSAKRMLALPVRLGIPTGISGLVDDVLDSTFSVPVGLLIYGAKDEMAESSSSFKFPIKLNLPGKGLFHKIIESIKDLLP</sequence>
<dbReference type="PANTHER" id="PTHR32432">
    <property type="entry name" value="CELL DIVISION PROTEIN FTSA-RELATED"/>
    <property type="match status" value="1"/>
</dbReference>
<name>A0A0F9ZRD2_9BACT</name>